<dbReference type="EC" id="4.1.99.12" evidence="19"/>
<feature type="binding site" evidence="19">
    <location>
        <position position="351"/>
    </location>
    <ligand>
        <name>GTP</name>
        <dbReference type="ChEBI" id="CHEBI:37565"/>
    </ligand>
</feature>
<dbReference type="SUPFAM" id="SSF142695">
    <property type="entry name" value="RibA-like"/>
    <property type="match status" value="1"/>
</dbReference>
<keyword evidence="22" id="KW-1185">Reference proteome</keyword>
<evidence type="ECO:0000256" key="1">
    <source>
        <dbReference type="ARBA" id="ARBA00000141"/>
    </source>
</evidence>
<dbReference type="FunFam" id="3.90.870.10:FF:000001">
    <property type="entry name" value="Riboflavin biosynthesis protein RibBA"/>
    <property type="match status" value="1"/>
</dbReference>
<protein>
    <recommendedName>
        <fullName evidence="19">Riboflavin biosynthesis protein RibBA</fullName>
    </recommendedName>
    <domain>
        <recommendedName>
            <fullName evidence="19">3,4-dihydroxy-2-butanone 4-phosphate synthase</fullName>
            <shortName evidence="19">DHBP synthase</shortName>
            <ecNumber evidence="19">4.1.99.12</ecNumber>
        </recommendedName>
    </domain>
    <domain>
        <recommendedName>
            <fullName evidence="19">GTP cyclohydrolase-2</fullName>
            <ecNumber evidence="19">3.5.4.25</ecNumber>
        </recommendedName>
        <alternativeName>
            <fullName evidence="19">GTP cyclohydrolase II</fullName>
        </alternativeName>
    </domain>
</protein>
<keyword evidence="13 19" id="KW-0342">GTP-binding</keyword>
<comment type="cofactor">
    <cofactor evidence="19">
        <name>Mg(2+)</name>
        <dbReference type="ChEBI" id="CHEBI:18420"/>
    </cofactor>
    <cofactor evidence="19">
        <name>Mn(2+)</name>
        <dbReference type="ChEBI" id="CHEBI:29035"/>
    </cofactor>
    <text evidence="19">Binds 2 divalent metal cations per subunit. Magnesium or manganese.</text>
</comment>
<keyword evidence="8 19" id="KW-0479">Metal-binding</keyword>
<evidence type="ECO:0000256" key="13">
    <source>
        <dbReference type="ARBA" id="ARBA00023134"/>
    </source>
</evidence>
<evidence type="ECO:0000256" key="11">
    <source>
        <dbReference type="ARBA" id="ARBA00022833"/>
    </source>
</evidence>
<dbReference type="NCBIfam" id="NF001591">
    <property type="entry name" value="PRK00393.1"/>
    <property type="match status" value="1"/>
</dbReference>
<dbReference type="InterPro" id="IPR017945">
    <property type="entry name" value="DHBP_synth_RibB-like_a/b_dom"/>
</dbReference>
<dbReference type="GO" id="GO:0008270">
    <property type="term" value="F:zinc ion binding"/>
    <property type="evidence" value="ECO:0007669"/>
    <property type="project" value="UniProtKB-UniRule"/>
</dbReference>
<dbReference type="Pfam" id="PF00925">
    <property type="entry name" value="GTP_cyclohydro2"/>
    <property type="match status" value="1"/>
</dbReference>
<feature type="region of interest" description="DHBP synthase" evidence="19">
    <location>
        <begin position="1"/>
        <end position="200"/>
    </location>
</feature>
<evidence type="ECO:0000256" key="6">
    <source>
        <dbReference type="ARBA" id="ARBA00005520"/>
    </source>
</evidence>
<dbReference type="FunFam" id="3.40.50.10990:FF:000001">
    <property type="entry name" value="Riboflavin biosynthesis protein RibBA"/>
    <property type="match status" value="1"/>
</dbReference>
<dbReference type="GO" id="GO:0000287">
    <property type="term" value="F:magnesium ion binding"/>
    <property type="evidence" value="ECO:0007669"/>
    <property type="project" value="UniProtKB-UniRule"/>
</dbReference>
<gene>
    <name evidence="19" type="primary">ribBA</name>
    <name evidence="21" type="ORF">EBB54_05185</name>
</gene>
<dbReference type="SUPFAM" id="SSF55821">
    <property type="entry name" value="YrdC/RibB"/>
    <property type="match status" value="1"/>
</dbReference>
<feature type="binding site" evidence="19">
    <location>
        <position position="256"/>
    </location>
    <ligand>
        <name>Zn(2+)</name>
        <dbReference type="ChEBI" id="CHEBI:29105"/>
        <note>catalytic</note>
    </ligand>
</feature>
<dbReference type="PANTHER" id="PTHR21327:SF18">
    <property type="entry name" value="3,4-DIHYDROXY-2-BUTANONE 4-PHOSPHATE SYNTHASE"/>
    <property type="match status" value="1"/>
</dbReference>
<dbReference type="Pfam" id="PF00926">
    <property type="entry name" value="DHBP_synthase"/>
    <property type="match status" value="1"/>
</dbReference>
<evidence type="ECO:0000256" key="14">
    <source>
        <dbReference type="ARBA" id="ARBA00023211"/>
    </source>
</evidence>
<keyword evidence="14 19" id="KW-0464">Manganese</keyword>
<dbReference type="InterPro" id="IPR000422">
    <property type="entry name" value="DHBP_synthase_RibB"/>
</dbReference>
<comment type="pathway">
    <text evidence="5 19">Cofactor biosynthesis; riboflavin biosynthesis; 2-hydroxy-3-oxobutyl phosphate from D-ribulose 5-phosphate: step 1/1.</text>
</comment>
<comment type="function">
    <text evidence="17 19">Catalyzes the conversion of GTP to 2,5-diamino-6-ribosylamino-4(3H)-pyrimidinone 5'-phosphate (DARP), formate and pyrophosphate.</text>
</comment>
<dbReference type="NCBIfam" id="NF006803">
    <property type="entry name" value="PRK09311.1"/>
    <property type="match status" value="1"/>
</dbReference>
<feature type="domain" description="GTP cyclohydrolase II" evidence="20">
    <location>
        <begin position="208"/>
        <end position="371"/>
    </location>
</feature>
<dbReference type="AlphaFoldDB" id="A0A3R8JK75"/>
<organism evidence="21 22">
    <name type="scientific">Schaedlerella arabinosiphila</name>
    <dbReference type="NCBI Taxonomy" id="2044587"/>
    <lineage>
        <taxon>Bacteria</taxon>
        <taxon>Bacillati</taxon>
        <taxon>Bacillota</taxon>
        <taxon>Clostridia</taxon>
        <taxon>Lachnospirales</taxon>
        <taxon>Lachnospiraceae</taxon>
        <taxon>Schaedlerella</taxon>
    </lineage>
</organism>
<name>A0A3R8JK75_9FIRM</name>
<evidence type="ECO:0000256" key="4">
    <source>
        <dbReference type="ARBA" id="ARBA00004853"/>
    </source>
</evidence>
<proteinExistence type="inferred from homology"/>
<evidence type="ECO:0000313" key="21">
    <source>
        <dbReference type="EMBL" id="RRK30833.1"/>
    </source>
</evidence>
<evidence type="ECO:0000256" key="15">
    <source>
        <dbReference type="ARBA" id="ARBA00023239"/>
    </source>
</evidence>
<feature type="site" description="Essential for DHBP synthase activity" evidence="19">
    <location>
        <position position="125"/>
    </location>
</feature>
<evidence type="ECO:0000256" key="16">
    <source>
        <dbReference type="ARBA" id="ARBA00023268"/>
    </source>
</evidence>
<feature type="binding site" evidence="19">
    <location>
        <begin position="27"/>
        <end position="28"/>
    </location>
    <ligand>
        <name>D-ribulose 5-phosphate</name>
        <dbReference type="ChEBI" id="CHEBI:58121"/>
    </ligand>
</feature>
<keyword evidence="11 19" id="KW-0862">Zinc</keyword>
<keyword evidence="16 19" id="KW-0511">Multifunctional enzyme</keyword>
<evidence type="ECO:0000256" key="10">
    <source>
        <dbReference type="ARBA" id="ARBA00022801"/>
    </source>
</evidence>
<feature type="binding site" evidence="19">
    <location>
        <position position="28"/>
    </location>
    <ligand>
        <name>Mg(2+)</name>
        <dbReference type="ChEBI" id="CHEBI:18420"/>
        <label>1</label>
    </ligand>
</feature>
<comment type="catalytic activity">
    <reaction evidence="18 19">
        <text>GTP + 4 H2O = 2,5-diamino-6-hydroxy-4-(5-phosphoribosylamino)-pyrimidine + formate + 2 phosphate + 3 H(+)</text>
        <dbReference type="Rhea" id="RHEA:23704"/>
        <dbReference type="ChEBI" id="CHEBI:15377"/>
        <dbReference type="ChEBI" id="CHEBI:15378"/>
        <dbReference type="ChEBI" id="CHEBI:15740"/>
        <dbReference type="ChEBI" id="CHEBI:37565"/>
        <dbReference type="ChEBI" id="CHEBI:43474"/>
        <dbReference type="ChEBI" id="CHEBI:58614"/>
        <dbReference type="EC" id="3.5.4.25"/>
    </reaction>
</comment>
<dbReference type="PANTHER" id="PTHR21327">
    <property type="entry name" value="GTP CYCLOHYDROLASE II-RELATED"/>
    <property type="match status" value="1"/>
</dbReference>
<dbReference type="Gene3D" id="3.90.870.10">
    <property type="entry name" value="DHBP synthase"/>
    <property type="match status" value="1"/>
</dbReference>
<sequence length="411" mass="45927">MNFSAIEDALDELKSGRIILCIDDPDRENEGDLICAAQFATTENVNFMATHAKGLICTPMSEETAARLGLEQMVKLNTDNHGTAFTVSVDHITTSTGISAEERGLTCRKCADPLSGPQDFRQPGHVFPLTARPGGVLARPGHTEATVDLCRLAGLEPCGLCCEIMREDGTMMRTEELLEHAKAWNMKVISIKDLQDYCRLHDQHVVREAAARMPTHYGDFMIYGYTDDLTGQSHVALVKGEIGDGKNLLCRVHSECLTGDILGSRRCDCGQQLEAAMRMIEKEGRGILLYMRQEGRGIGLINKLKTYELQEQGYDTVEANIKLGFAPDMREYWIGAQILRDLGARELRLLTNNPDKIYQLKDFGLNITERVSIQMEATREDLFYLRTKQKKMGHFLNYSTAAGKLVSKEDL</sequence>
<dbReference type="GO" id="GO:0003935">
    <property type="term" value="F:GTP cyclohydrolase II activity"/>
    <property type="evidence" value="ECO:0007669"/>
    <property type="project" value="UniProtKB-UniRule"/>
</dbReference>
<dbReference type="GO" id="GO:0005525">
    <property type="term" value="F:GTP binding"/>
    <property type="evidence" value="ECO:0007669"/>
    <property type="project" value="UniProtKB-KW"/>
</dbReference>
<accession>A0A3R8JK75</accession>
<comment type="cofactor">
    <cofactor evidence="2">
        <name>Mn(2+)</name>
        <dbReference type="ChEBI" id="CHEBI:29035"/>
    </cofactor>
</comment>
<keyword evidence="10 19" id="KW-0378">Hydrolase</keyword>
<feature type="region of interest" description="GTP cyclohydrolase II" evidence="19">
    <location>
        <begin position="201"/>
        <end position="411"/>
    </location>
</feature>
<dbReference type="Gene3D" id="3.40.50.10990">
    <property type="entry name" value="GTP cyclohydrolase II"/>
    <property type="match status" value="1"/>
</dbReference>
<feature type="binding site" evidence="19">
    <location>
        <position position="28"/>
    </location>
    <ligand>
        <name>Mg(2+)</name>
        <dbReference type="ChEBI" id="CHEBI:18420"/>
        <label>2</label>
    </ligand>
</feature>
<keyword evidence="12 19" id="KW-0460">Magnesium</keyword>
<dbReference type="HAMAP" id="MF_00179">
    <property type="entry name" value="RibA"/>
    <property type="match status" value="1"/>
</dbReference>
<dbReference type="EMBL" id="RHJS01000002">
    <property type="protein sequence ID" value="RRK30833.1"/>
    <property type="molecule type" value="Genomic_DNA"/>
</dbReference>
<dbReference type="Proteomes" id="UP000274920">
    <property type="component" value="Unassembled WGS sequence"/>
</dbReference>
<dbReference type="EC" id="3.5.4.25" evidence="19"/>
<dbReference type="GO" id="GO:0030145">
    <property type="term" value="F:manganese ion binding"/>
    <property type="evidence" value="ECO:0007669"/>
    <property type="project" value="UniProtKB-UniRule"/>
</dbReference>
<dbReference type="GO" id="GO:0009231">
    <property type="term" value="P:riboflavin biosynthetic process"/>
    <property type="evidence" value="ECO:0007669"/>
    <property type="project" value="UniProtKB-UniRule"/>
</dbReference>
<comment type="cofactor">
    <cofactor evidence="19">
        <name>Zn(2+)</name>
        <dbReference type="ChEBI" id="CHEBI:29105"/>
    </cofactor>
    <text evidence="19">Binds 1 zinc ion per subunit.</text>
</comment>
<dbReference type="GO" id="GO:0008686">
    <property type="term" value="F:3,4-dihydroxy-2-butanone-4-phosphate synthase activity"/>
    <property type="evidence" value="ECO:0007669"/>
    <property type="project" value="UniProtKB-UniRule"/>
</dbReference>
<evidence type="ECO:0000256" key="17">
    <source>
        <dbReference type="ARBA" id="ARBA00043932"/>
    </source>
</evidence>
<dbReference type="CDD" id="cd00641">
    <property type="entry name" value="GTP_cyclohydro2"/>
    <property type="match status" value="1"/>
</dbReference>
<evidence type="ECO:0000256" key="3">
    <source>
        <dbReference type="ARBA" id="ARBA00002284"/>
    </source>
</evidence>
<evidence type="ECO:0000259" key="20">
    <source>
        <dbReference type="Pfam" id="PF00925"/>
    </source>
</evidence>
<feature type="binding site" evidence="19">
    <location>
        <position position="267"/>
    </location>
    <ligand>
        <name>Zn(2+)</name>
        <dbReference type="ChEBI" id="CHEBI:29105"/>
        <note>catalytic</note>
    </ligand>
</feature>
<feature type="binding site" evidence="19">
    <location>
        <begin position="251"/>
        <end position="255"/>
    </location>
    <ligand>
        <name>GTP</name>
        <dbReference type="ChEBI" id="CHEBI:37565"/>
    </ligand>
</feature>
<feature type="binding site" evidence="19">
    <location>
        <position position="269"/>
    </location>
    <ligand>
        <name>Zn(2+)</name>
        <dbReference type="ChEBI" id="CHEBI:29105"/>
        <note>catalytic</note>
    </ligand>
</feature>
<comment type="pathway">
    <text evidence="4 19">Cofactor biosynthesis; riboflavin biosynthesis; 5-amino-6-(D-ribitylamino)uracil from GTP: step 1/4.</text>
</comment>
<comment type="function">
    <text evidence="3 19">Catalyzes the conversion of D-ribulose 5-phosphate to formate and 3,4-dihydroxy-2-butanone 4-phosphate.</text>
</comment>
<evidence type="ECO:0000256" key="9">
    <source>
        <dbReference type="ARBA" id="ARBA00022741"/>
    </source>
</evidence>
<dbReference type="GO" id="GO:0005829">
    <property type="term" value="C:cytosol"/>
    <property type="evidence" value="ECO:0007669"/>
    <property type="project" value="TreeGrafter"/>
</dbReference>
<feature type="binding site" evidence="19">
    <location>
        <position position="163"/>
    </location>
    <ligand>
        <name>D-ribulose 5-phosphate</name>
        <dbReference type="ChEBI" id="CHEBI:58121"/>
    </ligand>
</feature>
<dbReference type="NCBIfam" id="TIGR00506">
    <property type="entry name" value="ribB"/>
    <property type="match status" value="1"/>
</dbReference>
<evidence type="ECO:0000256" key="5">
    <source>
        <dbReference type="ARBA" id="ARBA00004904"/>
    </source>
</evidence>
<comment type="similarity">
    <text evidence="19">In the C-terminal section; belongs to the GTP cyclohydrolase II family.</text>
</comment>
<comment type="catalytic activity">
    <reaction evidence="1 19">
        <text>D-ribulose 5-phosphate = (2S)-2-hydroxy-3-oxobutyl phosphate + formate + H(+)</text>
        <dbReference type="Rhea" id="RHEA:18457"/>
        <dbReference type="ChEBI" id="CHEBI:15378"/>
        <dbReference type="ChEBI" id="CHEBI:15740"/>
        <dbReference type="ChEBI" id="CHEBI:58121"/>
        <dbReference type="ChEBI" id="CHEBI:58830"/>
        <dbReference type="EC" id="4.1.99.12"/>
    </reaction>
</comment>
<feature type="binding site" evidence="19">
    <location>
        <position position="32"/>
    </location>
    <ligand>
        <name>D-ribulose 5-phosphate</name>
        <dbReference type="ChEBI" id="CHEBI:58121"/>
    </ligand>
</feature>
<dbReference type="InterPro" id="IPR000926">
    <property type="entry name" value="RibA"/>
</dbReference>
<evidence type="ECO:0000256" key="2">
    <source>
        <dbReference type="ARBA" id="ARBA00001936"/>
    </source>
</evidence>
<feature type="active site" description="Proton acceptor; for GTP cyclohydrolase activity" evidence="19">
    <location>
        <position position="328"/>
    </location>
</feature>
<dbReference type="HAMAP" id="MF_00180">
    <property type="entry name" value="RibB"/>
    <property type="match status" value="1"/>
</dbReference>
<evidence type="ECO:0000313" key="22">
    <source>
        <dbReference type="Proteomes" id="UP000274920"/>
    </source>
</evidence>
<comment type="similarity">
    <text evidence="6 19">In the N-terminal section; belongs to the DHBP synthase family.</text>
</comment>
<keyword evidence="15 19" id="KW-0456">Lyase</keyword>
<dbReference type="NCBIfam" id="TIGR00505">
    <property type="entry name" value="ribA"/>
    <property type="match status" value="1"/>
</dbReference>
<feature type="binding site" evidence="19">
    <location>
        <begin position="294"/>
        <end position="296"/>
    </location>
    <ligand>
        <name>GTP</name>
        <dbReference type="ChEBI" id="CHEBI:37565"/>
    </ligand>
</feature>
<feature type="binding site" evidence="19">
    <location>
        <position position="272"/>
    </location>
    <ligand>
        <name>GTP</name>
        <dbReference type="ChEBI" id="CHEBI:37565"/>
    </ligand>
</feature>
<evidence type="ECO:0000256" key="8">
    <source>
        <dbReference type="ARBA" id="ARBA00022723"/>
    </source>
</evidence>
<keyword evidence="9 19" id="KW-0547">Nucleotide-binding</keyword>
<dbReference type="InterPro" id="IPR016299">
    <property type="entry name" value="Riboflavin_synth_RibBA"/>
</dbReference>
<keyword evidence="7 19" id="KW-0686">Riboflavin biosynthesis</keyword>
<dbReference type="PIRSF" id="PIRSF001259">
    <property type="entry name" value="RibA"/>
    <property type="match status" value="1"/>
</dbReference>
<feature type="binding site" evidence="19">
    <location>
        <begin position="139"/>
        <end position="143"/>
    </location>
    <ligand>
        <name>D-ribulose 5-phosphate</name>
        <dbReference type="ChEBI" id="CHEBI:58121"/>
    </ligand>
</feature>
<evidence type="ECO:0000256" key="12">
    <source>
        <dbReference type="ARBA" id="ARBA00022842"/>
    </source>
</evidence>
<feature type="active site" description="Nucleophile; for GTP cyclohydrolase activity" evidence="19">
    <location>
        <position position="330"/>
    </location>
</feature>
<evidence type="ECO:0000256" key="18">
    <source>
        <dbReference type="ARBA" id="ARBA00049295"/>
    </source>
</evidence>
<dbReference type="InterPro" id="IPR032677">
    <property type="entry name" value="GTP_cyclohydro_II"/>
</dbReference>
<evidence type="ECO:0000256" key="7">
    <source>
        <dbReference type="ARBA" id="ARBA00022619"/>
    </source>
</evidence>
<feature type="binding site" evidence="19">
    <location>
        <position position="316"/>
    </location>
    <ligand>
        <name>GTP</name>
        <dbReference type="ChEBI" id="CHEBI:37565"/>
    </ligand>
</feature>
<reference evidence="21" key="1">
    <citation type="submission" date="2018-10" db="EMBL/GenBank/DDBJ databases">
        <title>Schaedlerella arabinophila gen. nov. sp. nov., isolated from the mouse intestinal tract and comparative analysis with the genome of the closely related altered Schaedler flora strain ASF502.</title>
        <authorList>
            <person name="Miyake S."/>
            <person name="Soh M."/>
            <person name="Seedorf H."/>
        </authorList>
    </citation>
    <scope>NUCLEOTIDE SEQUENCE [LARGE SCALE GENOMIC DNA]</scope>
    <source>
        <strain evidence="21">DSM 106076</strain>
    </source>
</reference>
<feature type="binding site" evidence="19">
    <location>
        <position position="142"/>
    </location>
    <ligand>
        <name>Mg(2+)</name>
        <dbReference type="ChEBI" id="CHEBI:18420"/>
        <label>2</label>
    </ligand>
</feature>
<dbReference type="HAMAP" id="MF_01283">
    <property type="entry name" value="RibBA"/>
    <property type="match status" value="1"/>
</dbReference>
<comment type="caution">
    <text evidence="21">The sequence shown here is derived from an EMBL/GenBank/DDBJ whole genome shotgun (WGS) entry which is preliminary data.</text>
</comment>
<feature type="site" description="Essential for DHBP synthase activity" evidence="19">
    <location>
        <position position="163"/>
    </location>
</feature>
<feature type="binding site" evidence="19">
    <location>
        <position position="356"/>
    </location>
    <ligand>
        <name>GTP</name>
        <dbReference type="ChEBI" id="CHEBI:37565"/>
    </ligand>
</feature>
<dbReference type="RefSeq" id="WP_125126613.1">
    <property type="nucleotide sequence ID" value="NZ_RHJS01000002.1"/>
</dbReference>
<dbReference type="InterPro" id="IPR036144">
    <property type="entry name" value="RibA-like_sf"/>
</dbReference>
<evidence type="ECO:0000256" key="19">
    <source>
        <dbReference type="HAMAP-Rule" id="MF_01283"/>
    </source>
</evidence>
<dbReference type="UniPathway" id="UPA00275">
    <property type="reaction ID" value="UER00399"/>
</dbReference>